<dbReference type="KEGG" id="mbu:Mbur_1873"/>
<accession>Q12UX0</accession>
<name>Q12UX0_METBU</name>
<dbReference type="RefSeq" id="WP_011499899.1">
    <property type="nucleotide sequence ID" value="NC_007955.1"/>
</dbReference>
<reference evidence="2" key="1">
    <citation type="journal article" date="2009" name="ISME J.">
        <title>The genome sequence of the psychrophilic archaeon, Methanococcoides burtonii: the role of genome evolution in cold adaptation.</title>
        <authorList>
            <person name="Allen M.A."/>
            <person name="Lauro F.M."/>
            <person name="Williams T.J."/>
            <person name="Burg D."/>
            <person name="Siddiqui K.S."/>
            <person name="De Francisci D."/>
            <person name="Chong K.W."/>
            <person name="Pilak O."/>
            <person name="Chew H.H."/>
            <person name="De Maere M.Z."/>
            <person name="Ting L."/>
            <person name="Katrib M."/>
            <person name="Ng C."/>
            <person name="Sowers K.R."/>
            <person name="Galperin M.Y."/>
            <person name="Anderson I.J."/>
            <person name="Ivanova N."/>
            <person name="Dalin E."/>
            <person name="Martinez M."/>
            <person name="Lapidus A."/>
            <person name="Hauser L."/>
            <person name="Land M."/>
            <person name="Thomas T."/>
            <person name="Cavicchioli R."/>
        </authorList>
    </citation>
    <scope>NUCLEOTIDE SEQUENCE [LARGE SCALE GENOMIC DNA]</scope>
    <source>
        <strain evidence="2">DSM 6242 / NBRC 107633 / OCM 468 / ACE-M</strain>
    </source>
</reference>
<organism evidence="1 2">
    <name type="scientific">Methanococcoides burtonii (strain DSM 6242 / NBRC 107633 / OCM 468 / ACE-M)</name>
    <dbReference type="NCBI Taxonomy" id="259564"/>
    <lineage>
        <taxon>Archaea</taxon>
        <taxon>Methanobacteriati</taxon>
        <taxon>Methanobacteriota</taxon>
        <taxon>Stenosarchaea group</taxon>
        <taxon>Methanomicrobia</taxon>
        <taxon>Methanosarcinales</taxon>
        <taxon>Methanosarcinaceae</taxon>
        <taxon>Methanococcoides</taxon>
    </lineage>
</organism>
<evidence type="ECO:0000313" key="1">
    <source>
        <dbReference type="EMBL" id="ABE52756.1"/>
    </source>
</evidence>
<gene>
    <name evidence="1" type="ordered locus">Mbur_1873</name>
</gene>
<dbReference type="Proteomes" id="UP000001979">
    <property type="component" value="Chromosome"/>
</dbReference>
<dbReference type="HOGENOM" id="CLU_2712802_0_0_2"/>
<dbReference type="STRING" id="259564.Mbur_1873"/>
<keyword evidence="2" id="KW-1185">Reference proteome</keyword>
<dbReference type="AlphaFoldDB" id="Q12UX0"/>
<sequence length="72" mass="7974">MTRITATSEKPAITVLMDIFEMSNMRAPGFAEVSDMLEIMGTHASIMDVAVSYEDEEVAHVHTLSIMDAKKK</sequence>
<proteinExistence type="predicted"/>
<dbReference type="GeneID" id="3997534"/>
<dbReference type="EMBL" id="CP000300">
    <property type="protein sequence ID" value="ABE52756.1"/>
    <property type="molecule type" value="Genomic_DNA"/>
</dbReference>
<evidence type="ECO:0000313" key="2">
    <source>
        <dbReference type="Proteomes" id="UP000001979"/>
    </source>
</evidence>
<protein>
    <submittedName>
        <fullName evidence="1">Uncharacterized protein</fullName>
    </submittedName>
</protein>
<dbReference type="OrthoDB" id="131519at2157"/>